<keyword evidence="1" id="KW-1133">Transmembrane helix</keyword>
<feature type="transmembrane region" description="Helical" evidence="1">
    <location>
        <begin position="101"/>
        <end position="126"/>
    </location>
</feature>
<organism evidence="2 3">
    <name type="scientific">Waterburya agarophytonicola KI4</name>
    <dbReference type="NCBI Taxonomy" id="2874699"/>
    <lineage>
        <taxon>Bacteria</taxon>
        <taxon>Bacillati</taxon>
        <taxon>Cyanobacteriota</taxon>
        <taxon>Cyanophyceae</taxon>
        <taxon>Pleurocapsales</taxon>
        <taxon>Hyellaceae</taxon>
        <taxon>Waterburya</taxon>
        <taxon>Waterburya agarophytonicola</taxon>
    </lineage>
</organism>
<keyword evidence="1" id="KW-0472">Membrane</keyword>
<reference evidence="2" key="1">
    <citation type="journal article" date="2021" name="Antonie Van Leeuwenhoek">
        <title>Draft genome and description of Waterburya agarophytonicola gen. nov. sp. nov. (Pleurocapsales, Cyanobacteria): a seaweed symbiont.</title>
        <authorList>
            <person name="Bonthond G."/>
            <person name="Shalygin S."/>
            <person name="Bayer T."/>
            <person name="Weinberger F."/>
        </authorList>
    </citation>
    <scope>NUCLEOTIDE SEQUENCE</scope>
    <source>
        <strain evidence="2">KI4</strain>
    </source>
</reference>
<evidence type="ECO:0000313" key="3">
    <source>
        <dbReference type="Proteomes" id="UP000729733"/>
    </source>
</evidence>
<feature type="transmembrane region" description="Helical" evidence="1">
    <location>
        <begin position="138"/>
        <end position="158"/>
    </location>
</feature>
<proteinExistence type="predicted"/>
<dbReference type="AlphaFoldDB" id="A0A964FGC8"/>
<keyword evidence="1" id="KW-0812">Transmembrane</keyword>
<accession>A0A964FGC8</accession>
<gene>
    <name evidence="2" type="ORF">I4641_12775</name>
</gene>
<keyword evidence="3" id="KW-1185">Reference proteome</keyword>
<evidence type="ECO:0000256" key="1">
    <source>
        <dbReference type="SAM" id="Phobius"/>
    </source>
</evidence>
<evidence type="ECO:0000313" key="2">
    <source>
        <dbReference type="EMBL" id="MCC0177851.1"/>
    </source>
</evidence>
<dbReference type="EMBL" id="JADWDC010000030">
    <property type="protein sequence ID" value="MCC0177851.1"/>
    <property type="molecule type" value="Genomic_DNA"/>
</dbReference>
<dbReference type="RefSeq" id="WP_229640919.1">
    <property type="nucleotide sequence ID" value="NZ_JADWDC010000030.1"/>
</dbReference>
<sequence length="180" mass="21134">MSKAHNFHYSAKHSGVDRLQKEWTEFNRFHVKGEYSCPVCRHGKVSEMLMMEAFSCNFCQHIFTTNFEKQLLKMADSQLPLTWYWNGKTWKGIHREGVEVGWYYILVALGFVLLPTAIVGSGMYLFPLSSDSLLSWLPLAWTILTFCAHLFCIIWLIIEYYQFPIFLYIRALKRKLSLSD</sequence>
<comment type="caution">
    <text evidence="2">The sequence shown here is derived from an EMBL/GenBank/DDBJ whole genome shotgun (WGS) entry which is preliminary data.</text>
</comment>
<name>A0A964FGC8_9CYAN</name>
<protein>
    <submittedName>
        <fullName evidence="2">Uncharacterized protein</fullName>
    </submittedName>
</protein>
<dbReference type="Proteomes" id="UP000729733">
    <property type="component" value="Unassembled WGS sequence"/>
</dbReference>